<dbReference type="Proteomes" id="UP000199343">
    <property type="component" value="Unassembled WGS sequence"/>
</dbReference>
<keyword evidence="2" id="KW-0378">Hydrolase</keyword>
<evidence type="ECO:0000256" key="1">
    <source>
        <dbReference type="SAM" id="Phobius"/>
    </source>
</evidence>
<dbReference type="STRING" id="47871.GA0070608_1568"/>
<proteinExistence type="predicted"/>
<keyword evidence="1" id="KW-0812">Transmembrane</keyword>
<keyword evidence="2" id="KW-0347">Helicase</keyword>
<keyword evidence="1" id="KW-0472">Membrane</keyword>
<accession>A0A1C6UPF3</accession>
<sequence length="142" mass="13842">MSGRPEGRAEARGSAAAGRRDVESAVRRAGERGGATVCVLAVGLAFVLVGLFGAAVGTAREARQQARVAADFGALAGAGGVLLGEPAACGRAAEIAAANGGRLLACRLDGLDVLVTAEVAVTPLPGLARVATASARAGPVRG</sequence>
<gene>
    <name evidence="2" type="ORF">GA0070608_1568</name>
</gene>
<dbReference type="AlphaFoldDB" id="A0A1C6UPF3"/>
<keyword evidence="2" id="KW-0547">Nucleotide-binding</keyword>
<evidence type="ECO:0000313" key="3">
    <source>
        <dbReference type="Proteomes" id="UP000199343"/>
    </source>
</evidence>
<feature type="transmembrane region" description="Helical" evidence="1">
    <location>
        <begin position="34"/>
        <end position="57"/>
    </location>
</feature>
<keyword evidence="1" id="KW-1133">Transmembrane helix</keyword>
<dbReference type="InterPro" id="IPR021202">
    <property type="entry name" value="Rv3654c-like"/>
</dbReference>
<evidence type="ECO:0000313" key="2">
    <source>
        <dbReference type="EMBL" id="SCL55917.1"/>
    </source>
</evidence>
<dbReference type="NCBIfam" id="TIGR03816">
    <property type="entry name" value="tadE_like_DECH"/>
    <property type="match status" value="1"/>
</dbReference>
<dbReference type="RefSeq" id="WP_425413227.1">
    <property type="nucleotide sequence ID" value="NZ_FMIC01000002.1"/>
</dbReference>
<name>A0A1C6UPF3_9ACTN</name>
<reference evidence="2 3" key="1">
    <citation type="submission" date="2016-06" db="EMBL/GenBank/DDBJ databases">
        <authorList>
            <person name="Kjaerup R.B."/>
            <person name="Dalgaard T.S."/>
            <person name="Juul-Madsen H.R."/>
        </authorList>
    </citation>
    <scope>NUCLEOTIDE SEQUENCE [LARGE SCALE GENOMIC DNA]</scope>
    <source>
        <strain evidence="2 3">DSM 43363</strain>
    </source>
</reference>
<dbReference type="GO" id="GO:0004386">
    <property type="term" value="F:helicase activity"/>
    <property type="evidence" value="ECO:0007669"/>
    <property type="project" value="UniProtKB-KW"/>
</dbReference>
<protein>
    <submittedName>
        <fullName evidence="2">Helicase/secretion neighborhood TadE-like protein</fullName>
    </submittedName>
</protein>
<keyword evidence="2" id="KW-0067">ATP-binding</keyword>
<dbReference type="EMBL" id="FMIC01000002">
    <property type="protein sequence ID" value="SCL55917.1"/>
    <property type="molecule type" value="Genomic_DNA"/>
</dbReference>
<organism evidence="2 3">
    <name type="scientific">Micromonospora peucetia</name>
    <dbReference type="NCBI Taxonomy" id="47871"/>
    <lineage>
        <taxon>Bacteria</taxon>
        <taxon>Bacillati</taxon>
        <taxon>Actinomycetota</taxon>
        <taxon>Actinomycetes</taxon>
        <taxon>Micromonosporales</taxon>
        <taxon>Micromonosporaceae</taxon>
        <taxon>Micromonospora</taxon>
    </lineage>
</organism>